<dbReference type="EMBL" id="AUWU02000001">
    <property type="protein sequence ID" value="KAH0577805.1"/>
    <property type="molecule type" value="Genomic_DNA"/>
</dbReference>
<dbReference type="InterPro" id="IPR000873">
    <property type="entry name" value="AMP-dep_synth/lig_dom"/>
</dbReference>
<reference evidence="6" key="2">
    <citation type="submission" date="2020-12" db="EMBL/GenBank/DDBJ databases">
        <title>New Spironucleus salmonicida genome in near-complete chromosomes.</title>
        <authorList>
            <person name="Xu F."/>
            <person name="Kurt Z."/>
            <person name="Jimenez-Gonzalez A."/>
            <person name="Astvaldsson A."/>
            <person name="Andersson J.O."/>
            <person name="Svard S.G."/>
        </authorList>
    </citation>
    <scope>NUCLEOTIDE SEQUENCE</scope>
    <source>
        <strain evidence="6">ATCC 50377</strain>
    </source>
</reference>
<proteinExistence type="predicted"/>
<dbReference type="SUPFAM" id="SSF56801">
    <property type="entry name" value="Acetyl-CoA synthetase-like"/>
    <property type="match status" value="1"/>
</dbReference>
<evidence type="ECO:0000256" key="2">
    <source>
        <dbReference type="ARBA" id="ARBA00022840"/>
    </source>
</evidence>
<dbReference type="InterPro" id="IPR020845">
    <property type="entry name" value="AMP-binding_CS"/>
</dbReference>
<dbReference type="OrthoDB" id="1700726at2759"/>
<evidence type="ECO:0000256" key="1">
    <source>
        <dbReference type="ARBA" id="ARBA00022741"/>
    </source>
</evidence>
<organism evidence="5">
    <name type="scientific">Spironucleus salmonicida</name>
    <dbReference type="NCBI Taxonomy" id="348837"/>
    <lineage>
        <taxon>Eukaryota</taxon>
        <taxon>Metamonada</taxon>
        <taxon>Diplomonadida</taxon>
        <taxon>Hexamitidae</taxon>
        <taxon>Hexamitinae</taxon>
        <taxon>Spironucleus</taxon>
    </lineage>
</organism>
<dbReference type="Proteomes" id="UP000018208">
    <property type="component" value="Unassembled WGS sequence"/>
</dbReference>
<accession>V6LH98</accession>
<dbReference type="PANTHER" id="PTHR43272">
    <property type="entry name" value="LONG-CHAIN-FATTY-ACID--COA LIGASE"/>
    <property type="match status" value="1"/>
</dbReference>
<keyword evidence="7" id="KW-1185">Reference proteome</keyword>
<evidence type="ECO:0000313" key="7">
    <source>
        <dbReference type="Proteomes" id="UP000018208"/>
    </source>
</evidence>
<dbReference type="PROSITE" id="PS00455">
    <property type="entry name" value="AMP_BINDING"/>
    <property type="match status" value="1"/>
</dbReference>
<dbReference type="GO" id="GO:0016020">
    <property type="term" value="C:membrane"/>
    <property type="evidence" value="ECO:0007669"/>
    <property type="project" value="TreeGrafter"/>
</dbReference>
<keyword evidence="1" id="KW-0547">Nucleotide-binding</keyword>
<dbReference type="Pfam" id="PF00501">
    <property type="entry name" value="AMP-binding"/>
    <property type="match status" value="1"/>
</dbReference>
<keyword evidence="3" id="KW-0812">Transmembrane</keyword>
<evidence type="ECO:0000313" key="5">
    <source>
        <dbReference type="EMBL" id="EST43940.1"/>
    </source>
</evidence>
<evidence type="ECO:0000259" key="4">
    <source>
        <dbReference type="Pfam" id="PF00501"/>
    </source>
</evidence>
<reference evidence="5 6" key="1">
    <citation type="journal article" date="2014" name="PLoS Genet.">
        <title>The Genome of Spironucleus salmonicida Highlights a Fish Pathogen Adapted to Fluctuating Environments.</title>
        <authorList>
            <person name="Xu F."/>
            <person name="Jerlstrom-Hultqvist J."/>
            <person name="Einarsson E."/>
            <person name="Astvaldsson A."/>
            <person name="Svard S.G."/>
            <person name="Andersson J.O."/>
        </authorList>
    </citation>
    <scope>NUCLEOTIDE SEQUENCE</scope>
    <source>
        <strain evidence="6">ATCC 50377</strain>
    </source>
</reference>
<feature type="transmembrane region" description="Helical" evidence="3">
    <location>
        <begin position="597"/>
        <end position="616"/>
    </location>
</feature>
<dbReference type="GO" id="GO:0005524">
    <property type="term" value="F:ATP binding"/>
    <property type="evidence" value="ECO:0007669"/>
    <property type="project" value="UniProtKB-KW"/>
</dbReference>
<keyword evidence="5" id="KW-0436">Ligase</keyword>
<feature type="domain" description="AMP-dependent synthetase/ligase" evidence="4">
    <location>
        <begin position="58"/>
        <end position="433"/>
    </location>
</feature>
<keyword evidence="3" id="KW-1133">Transmembrane helix</keyword>
<name>V6LH98_9EUKA</name>
<dbReference type="AlphaFoldDB" id="V6LH98"/>
<keyword evidence="3" id="KW-0472">Membrane</keyword>
<dbReference type="Gene3D" id="3.40.50.12780">
    <property type="entry name" value="N-terminal domain of ligase-like"/>
    <property type="match status" value="1"/>
</dbReference>
<dbReference type="InterPro" id="IPR042099">
    <property type="entry name" value="ANL_N_sf"/>
</dbReference>
<dbReference type="PANTHER" id="PTHR43272:SF33">
    <property type="entry name" value="AMP-BINDING DOMAIN-CONTAINING PROTEIN-RELATED"/>
    <property type="match status" value="1"/>
</dbReference>
<dbReference type="GO" id="GO:0004467">
    <property type="term" value="F:long-chain fatty acid-CoA ligase activity"/>
    <property type="evidence" value="ECO:0007669"/>
    <property type="project" value="TreeGrafter"/>
</dbReference>
<protein>
    <submittedName>
        <fullName evidence="5">Long chain fatty acid CoA ligase</fullName>
    </submittedName>
</protein>
<dbReference type="EMBL" id="KI546130">
    <property type="protein sequence ID" value="EST43940.1"/>
    <property type="molecule type" value="Genomic_DNA"/>
</dbReference>
<gene>
    <name evidence="5" type="ORF">SS50377_16242</name>
    <name evidence="6" type="ORF">SS50377_21159</name>
</gene>
<evidence type="ECO:0000313" key="6">
    <source>
        <dbReference type="EMBL" id="KAH0577805.1"/>
    </source>
</evidence>
<feature type="transmembrane region" description="Helical" evidence="3">
    <location>
        <begin position="298"/>
        <end position="316"/>
    </location>
</feature>
<sequence>MFAKRHDFSLHSQLELISNKEPNPNLTMVQAFQQMVTNYQDDNMLGSRNGLSGESKLTQSYRYLSFIEVEKYVQTLSFYLSQHINVNDRVAIFSKNCPMVWISELSVQYLNGVSVSLYDTLGDVNIQYCLEITQSKVIIIGKNQKQILENILPNLNYAPIVLDITYLEEYITTNQQNFNALCAKTADDTSNILFSSGTSGSPKAVLLTSRNMIAGGANMGYRFLDYQGIMLSYLPLAHVFEKNFEFLFMTRGGAIAFSSQGTKNLIQDIKLSGVTMLIGVPRVWQKIYNGVKSKTGPLWPIFVAFMYLKVFLMYLFPKYEKTGKTPIDIVFKPISKNFPKLTFVVSGSSAVSKQLRIFLQTCFCARLGTGYGLTETGANALYICGTMKYWDDNTLGFTTINTEVKIIPDDTGHYDLQKTKIGEICVKSNSVARFIIRDSYDNKICQLDSEDFYHTGDMGILNPDGSISFLRRKNLVIKLQQGEFLDLEKIEKIIEQIEGVEHAFVTAQPQDYAPVCIVLSTLQIQNLQEKIDIIVRKSGLKGFCVPKASKQLYGQEWLDNRDLFTPSAKKIHNGFQKVFDKDINELRQNCSELKPQFSKKIIAVIGVSIAVFFIYMK</sequence>
<keyword evidence="2" id="KW-0067">ATP-binding</keyword>
<dbReference type="VEuPathDB" id="GiardiaDB:SS50377_21159"/>
<evidence type="ECO:0000256" key="3">
    <source>
        <dbReference type="SAM" id="Phobius"/>
    </source>
</evidence>
<dbReference type="GO" id="GO:0005783">
    <property type="term" value="C:endoplasmic reticulum"/>
    <property type="evidence" value="ECO:0007669"/>
    <property type="project" value="TreeGrafter"/>
</dbReference>